<comment type="caution">
    <text evidence="2">The sequence shown here is derived from an EMBL/GenBank/DDBJ whole genome shotgun (WGS) entry which is preliminary data.</text>
</comment>
<name>A0A8T0UB26_PANVG</name>
<keyword evidence="3" id="KW-1185">Reference proteome</keyword>
<feature type="region of interest" description="Disordered" evidence="1">
    <location>
        <begin position="17"/>
        <end position="37"/>
    </location>
</feature>
<evidence type="ECO:0000313" key="2">
    <source>
        <dbReference type="EMBL" id="KAG2618163.1"/>
    </source>
</evidence>
<proteinExistence type="predicted"/>
<dbReference type="EMBL" id="CM029042">
    <property type="protein sequence ID" value="KAG2618163.1"/>
    <property type="molecule type" value="Genomic_DNA"/>
</dbReference>
<dbReference type="AlphaFoldDB" id="A0A8T0UB26"/>
<dbReference type="Proteomes" id="UP000823388">
    <property type="component" value="Chromosome 3N"/>
</dbReference>
<reference evidence="2" key="1">
    <citation type="submission" date="2020-05" db="EMBL/GenBank/DDBJ databases">
        <title>WGS assembly of Panicum virgatum.</title>
        <authorList>
            <person name="Lovell J.T."/>
            <person name="Jenkins J."/>
            <person name="Shu S."/>
            <person name="Juenger T.E."/>
            <person name="Schmutz J."/>
        </authorList>
    </citation>
    <scope>NUCLEOTIDE SEQUENCE</scope>
    <source>
        <strain evidence="2">AP13</strain>
    </source>
</reference>
<sequence>MCDIKTKEKSACSLRASASAATGPASAASTLSSSDNC</sequence>
<gene>
    <name evidence="2" type="ORF">PVAP13_3NG258226</name>
</gene>
<organism evidence="2 3">
    <name type="scientific">Panicum virgatum</name>
    <name type="common">Blackwell switchgrass</name>
    <dbReference type="NCBI Taxonomy" id="38727"/>
    <lineage>
        <taxon>Eukaryota</taxon>
        <taxon>Viridiplantae</taxon>
        <taxon>Streptophyta</taxon>
        <taxon>Embryophyta</taxon>
        <taxon>Tracheophyta</taxon>
        <taxon>Spermatophyta</taxon>
        <taxon>Magnoliopsida</taxon>
        <taxon>Liliopsida</taxon>
        <taxon>Poales</taxon>
        <taxon>Poaceae</taxon>
        <taxon>PACMAD clade</taxon>
        <taxon>Panicoideae</taxon>
        <taxon>Panicodae</taxon>
        <taxon>Paniceae</taxon>
        <taxon>Panicinae</taxon>
        <taxon>Panicum</taxon>
        <taxon>Panicum sect. Hiantes</taxon>
    </lineage>
</organism>
<accession>A0A8T0UB26</accession>
<evidence type="ECO:0000313" key="3">
    <source>
        <dbReference type="Proteomes" id="UP000823388"/>
    </source>
</evidence>
<evidence type="ECO:0000256" key="1">
    <source>
        <dbReference type="SAM" id="MobiDB-lite"/>
    </source>
</evidence>
<protein>
    <submittedName>
        <fullName evidence="2">Uncharacterized protein</fullName>
    </submittedName>
</protein>